<proteinExistence type="inferred from homology"/>
<gene>
    <name evidence="2" type="ORF">FOL47_002555</name>
</gene>
<dbReference type="GO" id="GO:0006508">
    <property type="term" value="P:proteolysis"/>
    <property type="evidence" value="ECO:0007669"/>
    <property type="project" value="InterPro"/>
</dbReference>
<keyword evidence="3" id="KW-1185">Reference proteome</keyword>
<dbReference type="EMBL" id="JAAPAO010000171">
    <property type="protein sequence ID" value="KAF4669395.1"/>
    <property type="molecule type" value="Genomic_DNA"/>
</dbReference>
<organism evidence="2 3">
    <name type="scientific">Perkinsus chesapeaki</name>
    <name type="common">Clam parasite</name>
    <name type="synonym">Perkinsus andrewsi</name>
    <dbReference type="NCBI Taxonomy" id="330153"/>
    <lineage>
        <taxon>Eukaryota</taxon>
        <taxon>Sar</taxon>
        <taxon>Alveolata</taxon>
        <taxon>Perkinsozoa</taxon>
        <taxon>Perkinsea</taxon>
        <taxon>Perkinsida</taxon>
        <taxon>Perkinsidae</taxon>
        <taxon>Perkinsus</taxon>
    </lineage>
</organism>
<dbReference type="InterPro" id="IPR029058">
    <property type="entry name" value="AB_hydrolase_fold"/>
</dbReference>
<dbReference type="Gene3D" id="3.40.50.1820">
    <property type="entry name" value="alpha/beta hydrolase"/>
    <property type="match status" value="1"/>
</dbReference>
<dbReference type="InterPro" id="IPR001563">
    <property type="entry name" value="Peptidase_S10"/>
</dbReference>
<dbReference type="Proteomes" id="UP000591131">
    <property type="component" value="Unassembled WGS sequence"/>
</dbReference>
<protein>
    <recommendedName>
        <fullName evidence="4">Serine carboxypeptidase</fullName>
    </recommendedName>
</protein>
<comment type="similarity">
    <text evidence="1">Belongs to the peptidase S10 family.</text>
</comment>
<comment type="caution">
    <text evidence="2">The sequence shown here is derived from an EMBL/GenBank/DDBJ whole genome shotgun (WGS) entry which is preliminary data.</text>
</comment>
<sequence length="187" mass="20433">FSTYYNNRQVQDYLGVNKEWTLLNSQVLAAFAASLVPDHKSVIGKLLNGGLRVRPVLVYSGDQDYVYNWIGSRAMTLATEWSGQGGFNKAHDVIYKDQSGKQIGKLRSYTDGESGQLNFMQVFGGSHNAAADEPKGVLMFLQDFISGQLHDSPGDTPGLGTDAASLDGFVDVACQVRLKSPRRILPT</sequence>
<evidence type="ECO:0000256" key="1">
    <source>
        <dbReference type="ARBA" id="ARBA00009431"/>
    </source>
</evidence>
<evidence type="ECO:0000313" key="3">
    <source>
        <dbReference type="Proteomes" id="UP000591131"/>
    </source>
</evidence>
<evidence type="ECO:0008006" key="4">
    <source>
        <dbReference type="Google" id="ProtNLM"/>
    </source>
</evidence>
<feature type="non-terminal residue" evidence="2">
    <location>
        <position position="1"/>
    </location>
</feature>
<evidence type="ECO:0000313" key="2">
    <source>
        <dbReference type="EMBL" id="KAF4669395.1"/>
    </source>
</evidence>
<dbReference type="AlphaFoldDB" id="A0A7J6MCV8"/>
<accession>A0A7J6MCV8</accession>
<name>A0A7J6MCV8_PERCH</name>
<dbReference type="GO" id="GO:0004185">
    <property type="term" value="F:serine-type carboxypeptidase activity"/>
    <property type="evidence" value="ECO:0007669"/>
    <property type="project" value="InterPro"/>
</dbReference>
<dbReference type="Pfam" id="PF00450">
    <property type="entry name" value="Peptidase_S10"/>
    <property type="match status" value="1"/>
</dbReference>
<dbReference type="OrthoDB" id="443318at2759"/>
<dbReference type="SUPFAM" id="SSF53474">
    <property type="entry name" value="alpha/beta-Hydrolases"/>
    <property type="match status" value="1"/>
</dbReference>
<reference evidence="2 3" key="1">
    <citation type="submission" date="2020-04" db="EMBL/GenBank/DDBJ databases">
        <title>Perkinsus chesapeaki whole genome sequence.</title>
        <authorList>
            <person name="Bogema D.R."/>
        </authorList>
    </citation>
    <scope>NUCLEOTIDE SEQUENCE [LARGE SCALE GENOMIC DNA]</scope>
    <source>
        <strain evidence="2">ATCC PRA-425</strain>
    </source>
</reference>